<gene>
    <name evidence="2" type="ORF">TanjilG_12187</name>
</gene>
<dbReference type="AlphaFoldDB" id="A0A1J7GCM7"/>
<keyword evidence="3" id="KW-1185">Reference proteome</keyword>
<dbReference type="EMBL" id="CM007374">
    <property type="protein sequence ID" value="OIV98151.1"/>
    <property type="molecule type" value="Genomic_DNA"/>
</dbReference>
<protein>
    <submittedName>
        <fullName evidence="2">Uncharacterized protein</fullName>
    </submittedName>
</protein>
<evidence type="ECO:0000313" key="3">
    <source>
        <dbReference type="Proteomes" id="UP000188354"/>
    </source>
</evidence>
<feature type="region of interest" description="Disordered" evidence="1">
    <location>
        <begin position="66"/>
        <end position="90"/>
    </location>
</feature>
<evidence type="ECO:0000256" key="1">
    <source>
        <dbReference type="SAM" id="MobiDB-lite"/>
    </source>
</evidence>
<evidence type="ECO:0000313" key="2">
    <source>
        <dbReference type="EMBL" id="OIV98151.1"/>
    </source>
</evidence>
<name>A0A1J7GCM7_LUPAN</name>
<dbReference type="Gramene" id="OIV98151">
    <property type="protein sequence ID" value="OIV98151"/>
    <property type="gene ID" value="TanjilG_12187"/>
</dbReference>
<reference evidence="2 3" key="1">
    <citation type="journal article" date="2017" name="Plant Biotechnol. J.">
        <title>A comprehensive draft genome sequence for lupin (Lupinus angustifolius), an emerging health food: insights into plant-microbe interactions and legume evolution.</title>
        <authorList>
            <person name="Hane J.K."/>
            <person name="Ming Y."/>
            <person name="Kamphuis L.G."/>
            <person name="Nelson M.N."/>
            <person name="Garg G."/>
            <person name="Atkins C.A."/>
            <person name="Bayer P.E."/>
            <person name="Bravo A."/>
            <person name="Bringans S."/>
            <person name="Cannon S."/>
            <person name="Edwards D."/>
            <person name="Foley R."/>
            <person name="Gao L.L."/>
            <person name="Harrison M.J."/>
            <person name="Huang W."/>
            <person name="Hurgobin B."/>
            <person name="Li S."/>
            <person name="Liu C.W."/>
            <person name="McGrath A."/>
            <person name="Morahan G."/>
            <person name="Murray J."/>
            <person name="Weller J."/>
            <person name="Jian J."/>
            <person name="Singh K.B."/>
        </authorList>
    </citation>
    <scope>NUCLEOTIDE SEQUENCE [LARGE SCALE GENOMIC DNA]</scope>
    <source>
        <strain evidence="3">cv. Tanjil</strain>
        <tissue evidence="2">Whole plant</tissue>
    </source>
</reference>
<proteinExistence type="predicted"/>
<accession>A0A1J7GCM7</accession>
<feature type="compositionally biased region" description="Basic and acidic residues" evidence="1">
    <location>
        <begin position="69"/>
        <end position="81"/>
    </location>
</feature>
<sequence>MLEWVDTGKILECYALAQDDRVFKRLVGKMGDRVDWSKLLKRATLKNREHASDTSKWARTSWWTPSVGHPRERSAPRREPETFPYVRNGS</sequence>
<dbReference type="Proteomes" id="UP000188354">
    <property type="component" value="Chromosome LG14"/>
</dbReference>
<organism evidence="2 3">
    <name type="scientific">Lupinus angustifolius</name>
    <name type="common">Narrow-leaved blue lupine</name>
    <dbReference type="NCBI Taxonomy" id="3871"/>
    <lineage>
        <taxon>Eukaryota</taxon>
        <taxon>Viridiplantae</taxon>
        <taxon>Streptophyta</taxon>
        <taxon>Embryophyta</taxon>
        <taxon>Tracheophyta</taxon>
        <taxon>Spermatophyta</taxon>
        <taxon>Magnoliopsida</taxon>
        <taxon>eudicotyledons</taxon>
        <taxon>Gunneridae</taxon>
        <taxon>Pentapetalae</taxon>
        <taxon>rosids</taxon>
        <taxon>fabids</taxon>
        <taxon>Fabales</taxon>
        <taxon>Fabaceae</taxon>
        <taxon>Papilionoideae</taxon>
        <taxon>50 kb inversion clade</taxon>
        <taxon>genistoids sensu lato</taxon>
        <taxon>core genistoids</taxon>
        <taxon>Genisteae</taxon>
        <taxon>Lupinus</taxon>
    </lineage>
</organism>